<organism evidence="4 5">
    <name type="scientific">Dactylonectria estremocensis</name>
    <dbReference type="NCBI Taxonomy" id="1079267"/>
    <lineage>
        <taxon>Eukaryota</taxon>
        <taxon>Fungi</taxon>
        <taxon>Dikarya</taxon>
        <taxon>Ascomycota</taxon>
        <taxon>Pezizomycotina</taxon>
        <taxon>Sordariomycetes</taxon>
        <taxon>Hypocreomycetidae</taxon>
        <taxon>Hypocreales</taxon>
        <taxon>Nectriaceae</taxon>
        <taxon>Dactylonectria</taxon>
    </lineage>
</organism>
<dbReference type="Gene3D" id="3.90.180.10">
    <property type="entry name" value="Medium-chain alcohol dehydrogenases, catalytic domain"/>
    <property type="match status" value="1"/>
</dbReference>
<dbReference type="InterPro" id="IPR036291">
    <property type="entry name" value="NAD(P)-bd_dom_sf"/>
</dbReference>
<comment type="caution">
    <text evidence="4">The sequence shown here is derived from an EMBL/GenBank/DDBJ whole genome shotgun (WGS) entry which is preliminary data.</text>
</comment>
<keyword evidence="5" id="KW-1185">Reference proteome</keyword>
<dbReference type="Pfam" id="PF08240">
    <property type="entry name" value="ADH_N"/>
    <property type="match status" value="1"/>
</dbReference>
<dbReference type="OrthoDB" id="9992527at2759"/>
<dbReference type="CDD" id="cd08249">
    <property type="entry name" value="enoyl_reductase_like"/>
    <property type="match status" value="1"/>
</dbReference>
<dbReference type="Gene3D" id="3.40.50.720">
    <property type="entry name" value="NAD(P)-binding Rossmann-like Domain"/>
    <property type="match status" value="1"/>
</dbReference>
<feature type="domain" description="Enoyl reductase (ER)" evidence="3">
    <location>
        <begin position="25"/>
        <end position="360"/>
    </location>
</feature>
<dbReference type="AlphaFoldDB" id="A0A9P9EXP8"/>
<dbReference type="InterPro" id="IPR011032">
    <property type="entry name" value="GroES-like_sf"/>
</dbReference>
<dbReference type="PANTHER" id="PTHR45348">
    <property type="entry name" value="HYPOTHETICAL OXIDOREDUCTASE (EUROFUNG)"/>
    <property type="match status" value="1"/>
</dbReference>
<proteinExistence type="inferred from homology"/>
<evidence type="ECO:0000256" key="2">
    <source>
        <dbReference type="ARBA" id="ARBA00023002"/>
    </source>
</evidence>
<dbReference type="SUPFAM" id="SSF50129">
    <property type="entry name" value="GroES-like"/>
    <property type="match status" value="1"/>
</dbReference>
<dbReference type="Proteomes" id="UP000717696">
    <property type="component" value="Unassembled WGS sequence"/>
</dbReference>
<dbReference type="EMBL" id="JAGMUU010000008">
    <property type="protein sequence ID" value="KAH7146887.1"/>
    <property type="molecule type" value="Genomic_DNA"/>
</dbReference>
<evidence type="ECO:0000313" key="5">
    <source>
        <dbReference type="Proteomes" id="UP000717696"/>
    </source>
</evidence>
<evidence type="ECO:0000256" key="1">
    <source>
        <dbReference type="ARBA" id="ARBA00008072"/>
    </source>
</evidence>
<name>A0A9P9EXP8_9HYPO</name>
<dbReference type="InterPro" id="IPR013149">
    <property type="entry name" value="ADH-like_C"/>
</dbReference>
<dbReference type="SUPFAM" id="SSF51735">
    <property type="entry name" value="NAD(P)-binding Rossmann-fold domains"/>
    <property type="match status" value="1"/>
</dbReference>
<comment type="similarity">
    <text evidence="1">Belongs to the zinc-containing alcohol dehydrogenase family.</text>
</comment>
<reference evidence="4" key="1">
    <citation type="journal article" date="2021" name="Nat. Commun.">
        <title>Genetic determinants of endophytism in the Arabidopsis root mycobiome.</title>
        <authorList>
            <person name="Mesny F."/>
            <person name="Miyauchi S."/>
            <person name="Thiergart T."/>
            <person name="Pickel B."/>
            <person name="Atanasova L."/>
            <person name="Karlsson M."/>
            <person name="Huettel B."/>
            <person name="Barry K.W."/>
            <person name="Haridas S."/>
            <person name="Chen C."/>
            <person name="Bauer D."/>
            <person name="Andreopoulos W."/>
            <person name="Pangilinan J."/>
            <person name="LaButti K."/>
            <person name="Riley R."/>
            <person name="Lipzen A."/>
            <person name="Clum A."/>
            <person name="Drula E."/>
            <person name="Henrissat B."/>
            <person name="Kohler A."/>
            <person name="Grigoriev I.V."/>
            <person name="Martin F.M."/>
            <person name="Hacquard S."/>
        </authorList>
    </citation>
    <scope>NUCLEOTIDE SEQUENCE</scope>
    <source>
        <strain evidence="4">MPI-CAGE-AT-0021</strain>
    </source>
</reference>
<gene>
    <name evidence="4" type="ORF">B0J13DRAFT_606954</name>
</gene>
<keyword evidence="2" id="KW-0560">Oxidoreductase</keyword>
<accession>A0A9P9EXP8</accession>
<dbReference type="GO" id="GO:0016651">
    <property type="term" value="F:oxidoreductase activity, acting on NAD(P)H"/>
    <property type="evidence" value="ECO:0007669"/>
    <property type="project" value="InterPro"/>
</dbReference>
<dbReference type="SMART" id="SM00829">
    <property type="entry name" value="PKS_ER"/>
    <property type="match status" value="1"/>
</dbReference>
<protein>
    <submittedName>
        <fullName evidence="4">Chaperonin 10-like protein</fullName>
    </submittedName>
</protein>
<dbReference type="InterPro" id="IPR013154">
    <property type="entry name" value="ADH-like_N"/>
</dbReference>
<evidence type="ECO:0000313" key="4">
    <source>
        <dbReference type="EMBL" id="KAH7146887.1"/>
    </source>
</evidence>
<dbReference type="PANTHER" id="PTHR45348:SF7">
    <property type="entry name" value="ZINC BINDING OXIDOREDUCTASE, PUTATIVE-RELATED"/>
    <property type="match status" value="1"/>
</dbReference>
<dbReference type="Pfam" id="PF00107">
    <property type="entry name" value="ADH_zinc_N"/>
    <property type="match status" value="1"/>
</dbReference>
<evidence type="ECO:0000259" key="3">
    <source>
        <dbReference type="SMART" id="SM00829"/>
    </source>
</evidence>
<dbReference type="InterPro" id="IPR020843">
    <property type="entry name" value="ER"/>
</dbReference>
<sequence>MKALVSKPHLLSRAAALALNKTIGGSAADFTDVPEPAISPDEILVKVRAVALNPTDYKHIDAISPPGSIIGCDYAGEVFKVGSNAAKAWSVGDRVAGAVHGGLFPDRGAFAEYLKIDSDLAWKIPSDVDDAAATTFGVSAVTAMLSLNARLGLPYPGEKQNIQRQQPAPVIFIYAGSTAAGLFTIQVAKLAGYTVVTTASPHSTDLVTSYGADAVFNYHEPDVAATIVTKYSDISIAVDCFSEGKSFDISDEVLKNSKGKLITLLSPPKPKYPGVEHELILAYTLFGRPFQWLPPVGPKWPALPDDRKALARFYATLPQLVSDKKLRALPVFLEEGGWNGILTGLDKLRAGKVSGGKIVVKL</sequence>
<dbReference type="InterPro" id="IPR047122">
    <property type="entry name" value="Trans-enoyl_RdTase-like"/>
</dbReference>